<accession>M3J459</accession>
<dbReference type="EMBL" id="AOGT01001881">
    <property type="protein sequence ID" value="EMG46753.1"/>
    <property type="molecule type" value="Genomic_DNA"/>
</dbReference>
<dbReference type="InterPro" id="IPR006671">
    <property type="entry name" value="Cyclin_N"/>
</dbReference>
<organism evidence="4 5">
    <name type="scientific">Candida maltosa (strain Xu316)</name>
    <name type="common">Yeast</name>
    <dbReference type="NCBI Taxonomy" id="1245528"/>
    <lineage>
        <taxon>Eukaryota</taxon>
        <taxon>Fungi</taxon>
        <taxon>Dikarya</taxon>
        <taxon>Ascomycota</taxon>
        <taxon>Saccharomycotina</taxon>
        <taxon>Pichiomycetes</taxon>
        <taxon>Debaryomycetaceae</taxon>
        <taxon>Candida/Lodderomyces clade</taxon>
        <taxon>Candida</taxon>
    </lineage>
</organism>
<feature type="compositionally biased region" description="Low complexity" evidence="2">
    <location>
        <begin position="430"/>
        <end position="457"/>
    </location>
</feature>
<reference evidence="4 5" key="1">
    <citation type="submission" date="2013-02" db="EMBL/GenBank/DDBJ databases">
        <title>Genome sequence of Candida maltosa Xu316, a potential industrial strain for xylitol and ethanol production.</title>
        <authorList>
            <person name="Yu J."/>
            <person name="Wang Q."/>
            <person name="Geng X."/>
            <person name="Bao W."/>
            <person name="He P."/>
            <person name="Cai J."/>
        </authorList>
    </citation>
    <scope>NUCLEOTIDE SEQUENCE [LARGE SCALE GENOMIC DNA]</scope>
    <source>
        <strain evidence="5">Xu316</strain>
    </source>
</reference>
<feature type="region of interest" description="Disordered" evidence="2">
    <location>
        <begin position="272"/>
        <end position="481"/>
    </location>
</feature>
<comment type="caution">
    <text evidence="4">The sequence shown here is derived from an EMBL/GenBank/DDBJ whole genome shotgun (WGS) entry which is preliminary data.</text>
</comment>
<proteinExistence type="inferred from homology"/>
<feature type="compositionally biased region" description="Polar residues" evidence="2">
    <location>
        <begin position="394"/>
        <end position="404"/>
    </location>
</feature>
<evidence type="ECO:0000259" key="3">
    <source>
        <dbReference type="SMART" id="SM00385"/>
    </source>
</evidence>
<dbReference type="Gene3D" id="1.10.472.10">
    <property type="entry name" value="Cyclin-like"/>
    <property type="match status" value="1"/>
</dbReference>
<dbReference type="InterPro" id="IPR036915">
    <property type="entry name" value="Cyclin-like_sf"/>
</dbReference>
<dbReference type="Proteomes" id="UP000011777">
    <property type="component" value="Unassembled WGS sequence"/>
</dbReference>
<feature type="domain" description="Cyclin-like" evidence="3">
    <location>
        <begin position="1"/>
        <end position="121"/>
    </location>
</feature>
<evidence type="ECO:0000313" key="4">
    <source>
        <dbReference type="EMBL" id="EMG46753.1"/>
    </source>
</evidence>
<dbReference type="OMA" id="RYLMEIT"/>
<gene>
    <name evidence="4" type="ORF">G210_2989</name>
</gene>
<dbReference type="STRING" id="1245528.M3J459"/>
<dbReference type="PANTHER" id="PTHR21615">
    <property type="entry name" value="CYCLIN N-TERMINAL DOMAIN-CONTAINING PROTEIN 1"/>
    <property type="match status" value="1"/>
</dbReference>
<dbReference type="InterPro" id="IPR013763">
    <property type="entry name" value="Cyclin-like_dom"/>
</dbReference>
<evidence type="ECO:0000256" key="1">
    <source>
        <dbReference type="RuleBase" id="RU000383"/>
    </source>
</evidence>
<protein>
    <recommendedName>
        <fullName evidence="3">Cyclin-like domain-containing protein</fullName>
    </recommendedName>
</protein>
<dbReference type="HOGENOM" id="CLU_019984_0_0_1"/>
<sequence>MSIRLKILPFVFFKAIKIFDRYCSKRIVLLDQSQLIITTCLWIASKVTGGNNHFVNINNLDKIGANNFKTINDLGYGSGGKFIGPTERFRLPKLNELVKLCGTKCKYDQGMFKQMEIHILNTLEWSLNDPTIEEFIINSHEFNVDCHNSNNNNSLGLNHPSDTYEFFKIKQYLSYVSLYSHELIDINIIELGQVIMDLINEVFKLSPNDKNYQTILNCDSNHPIKFDLSRYKYIKKSLIKSIFNSSDFMMKIFNSKGPQYLYQQINLQYKINHPPPSTASNTPTTANHHPSTCTTTTNNNNNPIAFTNTTSVTNNTTHNSRSSSVSSDSSSTITNTPSTTPPPLVNTPLSNISTPPNHIHSTKKRSKSSSASPSLTFKYLHHHNHQPSIPPPQFHNSSNNNYQLVTPPHSAKNNTHHQIHNYIPPPHQLSSSSSCSTSSSSASSFSSSSSNANFFNSPNIQPPHSRFTPGGGINTGNSSNNGSARRYAFDATSINSKMTANTIATSSSSIFSNNTTFESNNDLLESTTTSNLVSKRYNSTLNPNNNTPLTDTESPVYTKTRLCKNILK</sequence>
<dbReference type="AlphaFoldDB" id="M3J459"/>
<keyword evidence="1" id="KW-0195">Cyclin</keyword>
<name>M3J459_CANMX</name>
<dbReference type="eggNOG" id="KOG0653">
    <property type="taxonomic scope" value="Eukaryota"/>
</dbReference>
<evidence type="ECO:0000313" key="5">
    <source>
        <dbReference type="Proteomes" id="UP000011777"/>
    </source>
</evidence>
<evidence type="ECO:0000256" key="2">
    <source>
        <dbReference type="SAM" id="MobiDB-lite"/>
    </source>
</evidence>
<dbReference type="PANTHER" id="PTHR21615:SF2">
    <property type="entry name" value="CYCLIN N-TERMINAL DOMAIN-CONTAINING PROTEIN 1"/>
    <property type="match status" value="1"/>
</dbReference>
<dbReference type="OrthoDB" id="5590282at2759"/>
<dbReference type="SUPFAM" id="SSF47954">
    <property type="entry name" value="Cyclin-like"/>
    <property type="match status" value="1"/>
</dbReference>
<comment type="similarity">
    <text evidence="1">Belongs to the cyclin family.</text>
</comment>
<feature type="compositionally biased region" description="Low complexity" evidence="2">
    <location>
        <begin position="278"/>
        <end position="338"/>
    </location>
</feature>
<dbReference type="SMART" id="SM00385">
    <property type="entry name" value="CYCLIN"/>
    <property type="match status" value="1"/>
</dbReference>
<keyword evidence="5" id="KW-1185">Reference proteome</keyword>
<dbReference type="Pfam" id="PF00134">
    <property type="entry name" value="Cyclin_N"/>
    <property type="match status" value="1"/>
</dbReference>